<organism evidence="1 2">
    <name type="scientific">Tritrichomonas musculus</name>
    <dbReference type="NCBI Taxonomy" id="1915356"/>
    <lineage>
        <taxon>Eukaryota</taxon>
        <taxon>Metamonada</taxon>
        <taxon>Parabasalia</taxon>
        <taxon>Tritrichomonadida</taxon>
        <taxon>Tritrichomonadidae</taxon>
        <taxon>Tritrichomonas</taxon>
    </lineage>
</organism>
<dbReference type="Proteomes" id="UP001470230">
    <property type="component" value="Unassembled WGS sequence"/>
</dbReference>
<protein>
    <submittedName>
        <fullName evidence="1">Exportin-1</fullName>
    </submittedName>
</protein>
<evidence type="ECO:0000313" key="2">
    <source>
        <dbReference type="Proteomes" id="UP001470230"/>
    </source>
</evidence>
<reference evidence="1 2" key="1">
    <citation type="submission" date="2024-04" db="EMBL/GenBank/DDBJ databases">
        <title>Tritrichomonas musculus Genome.</title>
        <authorList>
            <person name="Alves-Ferreira E."/>
            <person name="Grigg M."/>
            <person name="Lorenzi H."/>
            <person name="Galac M."/>
        </authorList>
    </citation>
    <scope>NUCLEOTIDE SEQUENCE [LARGE SCALE GENOMIC DNA]</scope>
    <source>
        <strain evidence="1 2">EAF2021</strain>
    </source>
</reference>
<dbReference type="InterPro" id="IPR011989">
    <property type="entry name" value="ARM-like"/>
</dbReference>
<gene>
    <name evidence="1" type="ORF">M9Y10_002652</name>
</gene>
<keyword evidence="2" id="KW-1185">Reference proteome</keyword>
<dbReference type="Gene3D" id="1.25.10.10">
    <property type="entry name" value="Leucine-rich Repeat Variant"/>
    <property type="match status" value="1"/>
</dbReference>
<proteinExistence type="predicted"/>
<evidence type="ECO:0000313" key="1">
    <source>
        <dbReference type="EMBL" id="KAK8900328.1"/>
    </source>
</evidence>
<dbReference type="EMBL" id="JAPFFF010000001">
    <property type="protein sequence ID" value="KAK8900328.1"/>
    <property type="molecule type" value="Genomic_DNA"/>
</dbReference>
<dbReference type="InterPro" id="IPR016024">
    <property type="entry name" value="ARM-type_fold"/>
</dbReference>
<accession>A0ABR2LAE2</accession>
<sequence>MMINNVNTYIQSQADFDFNNINNFAFTRILSMTITDFLNKFGVIIEKPENVESIQKALKWLLALTSAEDLDVLHTCCDFWLIISDKCHHEQQQRTQKDTAFITIYAPILPDIRCILIKKMQKPEVFCQDESFNFVIESLQNNKKFYDIFNNAKICFYDSDIFLISNLFFDVAFSGGSLS</sequence>
<comment type="caution">
    <text evidence="1">The sequence shown here is derived from an EMBL/GenBank/DDBJ whole genome shotgun (WGS) entry which is preliminary data.</text>
</comment>
<dbReference type="SUPFAM" id="SSF48371">
    <property type="entry name" value="ARM repeat"/>
    <property type="match status" value="1"/>
</dbReference>
<name>A0ABR2LAE2_9EUKA</name>